<evidence type="ECO:0000259" key="5">
    <source>
        <dbReference type="PROSITE" id="PS50011"/>
    </source>
</evidence>
<dbReference type="InterPro" id="IPR019775">
    <property type="entry name" value="WD40_repeat_CS"/>
</dbReference>
<dbReference type="RefSeq" id="WP_071454131.1">
    <property type="nucleotide sequence ID" value="NZ_CP017675.1"/>
</dbReference>
<accession>A0A1J0ACA9</accession>
<feature type="binding site" evidence="4">
    <location>
        <position position="66"/>
    </location>
    <ligand>
        <name>ATP</name>
        <dbReference type="ChEBI" id="CHEBI:30616"/>
    </ligand>
</feature>
<evidence type="ECO:0000256" key="3">
    <source>
        <dbReference type="PROSITE-ProRule" id="PRU00221"/>
    </source>
</evidence>
<dbReference type="PANTHER" id="PTHR19879">
    <property type="entry name" value="TRANSCRIPTION INITIATION FACTOR TFIID"/>
    <property type="match status" value="1"/>
</dbReference>
<keyword evidence="6" id="KW-0808">Transferase</keyword>
<dbReference type="InterPro" id="IPR020472">
    <property type="entry name" value="WD40_PAC1"/>
</dbReference>
<dbReference type="EMBL" id="CP017675">
    <property type="protein sequence ID" value="APB33560.1"/>
    <property type="molecule type" value="Genomic_DNA"/>
</dbReference>
<dbReference type="PROSITE" id="PS50294">
    <property type="entry name" value="WD_REPEATS_REGION"/>
    <property type="match status" value="5"/>
</dbReference>
<dbReference type="CDD" id="cd00200">
    <property type="entry name" value="WD40"/>
    <property type="match status" value="1"/>
</dbReference>
<dbReference type="CDD" id="cd14014">
    <property type="entry name" value="STKc_PknB_like"/>
    <property type="match status" value="1"/>
</dbReference>
<dbReference type="PROSITE" id="PS50011">
    <property type="entry name" value="PROTEIN_KINASE_DOM"/>
    <property type="match status" value="1"/>
</dbReference>
<keyword evidence="4" id="KW-0067">ATP-binding</keyword>
<keyword evidence="2" id="KW-0677">Repeat</keyword>
<protein>
    <submittedName>
        <fullName evidence="6">WD-40 repeat-containing serine/threonine protein kinase</fullName>
    </submittedName>
</protein>
<dbReference type="InterPro" id="IPR011009">
    <property type="entry name" value="Kinase-like_dom_sf"/>
</dbReference>
<dbReference type="STRING" id="1188229.GlitD10_1240"/>
<dbReference type="PROSITE" id="PS00107">
    <property type="entry name" value="PROTEIN_KINASE_ATP"/>
    <property type="match status" value="1"/>
</dbReference>
<dbReference type="InterPro" id="IPR000719">
    <property type="entry name" value="Prot_kinase_dom"/>
</dbReference>
<feature type="repeat" description="WD" evidence="3">
    <location>
        <begin position="526"/>
        <end position="567"/>
    </location>
</feature>
<keyword evidence="6" id="KW-0723">Serine/threonine-protein kinase</keyword>
<proteinExistence type="predicted"/>
<dbReference type="SUPFAM" id="SSF56112">
    <property type="entry name" value="Protein kinase-like (PK-like)"/>
    <property type="match status" value="1"/>
</dbReference>
<dbReference type="GO" id="GO:0005524">
    <property type="term" value="F:ATP binding"/>
    <property type="evidence" value="ECO:0007669"/>
    <property type="project" value="UniProtKB-UniRule"/>
</dbReference>
<evidence type="ECO:0000313" key="6">
    <source>
        <dbReference type="EMBL" id="APB33560.1"/>
    </source>
</evidence>
<dbReference type="SUPFAM" id="SSF50978">
    <property type="entry name" value="WD40 repeat-like"/>
    <property type="match status" value="1"/>
</dbReference>
<evidence type="ECO:0000313" key="7">
    <source>
        <dbReference type="Proteomes" id="UP000180235"/>
    </source>
</evidence>
<feature type="repeat" description="WD" evidence="3">
    <location>
        <begin position="392"/>
        <end position="433"/>
    </location>
</feature>
<dbReference type="Gene3D" id="2.130.10.10">
    <property type="entry name" value="YVTN repeat-like/Quinoprotein amine dehydrogenase"/>
    <property type="match status" value="3"/>
</dbReference>
<dbReference type="PROSITE" id="PS50082">
    <property type="entry name" value="WD_REPEATS_2"/>
    <property type="match status" value="6"/>
</dbReference>
<dbReference type="Gene3D" id="3.30.200.20">
    <property type="entry name" value="Phosphorylase Kinase, domain 1"/>
    <property type="match status" value="1"/>
</dbReference>
<dbReference type="PROSITE" id="PS00678">
    <property type="entry name" value="WD_REPEATS_1"/>
    <property type="match status" value="4"/>
</dbReference>
<dbReference type="AlphaFoldDB" id="A0A1J0ACA9"/>
<dbReference type="Pfam" id="PF00069">
    <property type="entry name" value="Pkinase"/>
    <property type="match status" value="1"/>
</dbReference>
<dbReference type="GO" id="GO:0004674">
    <property type="term" value="F:protein serine/threonine kinase activity"/>
    <property type="evidence" value="ECO:0007669"/>
    <property type="project" value="UniProtKB-KW"/>
</dbReference>
<feature type="repeat" description="WD" evidence="3">
    <location>
        <begin position="610"/>
        <end position="644"/>
    </location>
</feature>
<dbReference type="SMART" id="SM00320">
    <property type="entry name" value="WD40"/>
    <property type="match status" value="7"/>
</dbReference>
<dbReference type="InterPro" id="IPR001680">
    <property type="entry name" value="WD40_rpt"/>
</dbReference>
<dbReference type="InterPro" id="IPR036322">
    <property type="entry name" value="WD40_repeat_dom_sf"/>
</dbReference>
<organism evidence="6 7">
    <name type="scientific">Gloeomargarita lithophora Alchichica-D10</name>
    <dbReference type="NCBI Taxonomy" id="1188229"/>
    <lineage>
        <taxon>Bacteria</taxon>
        <taxon>Bacillati</taxon>
        <taxon>Cyanobacteriota</taxon>
        <taxon>Cyanophyceae</taxon>
        <taxon>Gloeomargaritales</taxon>
        <taxon>Gloeomargaritaceae</taxon>
        <taxon>Gloeomargarita</taxon>
    </lineage>
</organism>
<reference evidence="6 7" key="1">
    <citation type="submission" date="2016-10" db="EMBL/GenBank/DDBJ databases">
        <title>Description of Gloeomargarita lithophora gen. nov., sp. nov., a thylakoid-bearing basal-branching cyanobacterium with intracellular carbonates, and proposal for Gloeomargaritales ord. nov.</title>
        <authorList>
            <person name="Moreira D."/>
            <person name="Tavera R."/>
            <person name="Benzerara K."/>
            <person name="Skouri-Panet F."/>
            <person name="Couradeau E."/>
            <person name="Gerard E."/>
            <person name="Loussert C."/>
            <person name="Novelo E."/>
            <person name="Zivanovic Y."/>
            <person name="Lopez-Garcia P."/>
        </authorList>
    </citation>
    <scope>NUCLEOTIDE SEQUENCE [LARGE SCALE GENOMIC DNA]</scope>
    <source>
        <strain evidence="6 7">D10</strain>
    </source>
</reference>
<dbReference type="SMART" id="SM00220">
    <property type="entry name" value="S_TKc"/>
    <property type="match status" value="1"/>
</dbReference>
<dbReference type="InterPro" id="IPR015943">
    <property type="entry name" value="WD40/YVTN_repeat-like_dom_sf"/>
</dbReference>
<feature type="repeat" description="WD" evidence="3">
    <location>
        <begin position="438"/>
        <end position="479"/>
    </location>
</feature>
<keyword evidence="4" id="KW-0547">Nucleotide-binding</keyword>
<evidence type="ECO:0000256" key="1">
    <source>
        <dbReference type="ARBA" id="ARBA00022574"/>
    </source>
</evidence>
<keyword evidence="7" id="KW-1185">Reference proteome</keyword>
<dbReference type="Proteomes" id="UP000180235">
    <property type="component" value="Chromosome"/>
</dbReference>
<feature type="repeat" description="WD" evidence="3">
    <location>
        <begin position="568"/>
        <end position="601"/>
    </location>
</feature>
<dbReference type="PRINTS" id="PR00320">
    <property type="entry name" value="GPROTEINBRPT"/>
</dbReference>
<dbReference type="Gene3D" id="1.10.510.10">
    <property type="entry name" value="Transferase(Phosphotransferase) domain 1"/>
    <property type="match status" value="1"/>
</dbReference>
<keyword evidence="1 3" id="KW-0853">WD repeat</keyword>
<dbReference type="OrthoDB" id="500858at2"/>
<dbReference type="Pfam" id="PF00400">
    <property type="entry name" value="WD40"/>
    <property type="match status" value="6"/>
</dbReference>
<evidence type="ECO:0000256" key="2">
    <source>
        <dbReference type="ARBA" id="ARBA00022737"/>
    </source>
</evidence>
<dbReference type="PANTHER" id="PTHR19879:SF9">
    <property type="entry name" value="TRANSCRIPTION INITIATION FACTOR TFIID SUBUNIT 5"/>
    <property type="match status" value="1"/>
</dbReference>
<dbReference type="KEGG" id="glt:GlitD10_1240"/>
<dbReference type="NCBIfam" id="NF045510">
    <property type="entry name" value="4Cys_prefix_kin"/>
    <property type="match status" value="1"/>
</dbReference>
<gene>
    <name evidence="6" type="ORF">GlitD10_1240</name>
</gene>
<feature type="domain" description="Protein kinase" evidence="5">
    <location>
        <begin position="35"/>
        <end position="293"/>
    </location>
</feature>
<name>A0A1J0ACA9_9CYAN</name>
<feature type="repeat" description="WD" evidence="3">
    <location>
        <begin position="480"/>
        <end position="521"/>
    </location>
</feature>
<keyword evidence="6" id="KW-0418">Kinase</keyword>
<sequence>MSYCLNPDCPRPGQNPPEAVTCQACGSNIVLQNRYRPLRPLGQGGFGRTFLAVDEDKPSKPKCVVKQFLPMEMDAQSYAKASELFQREAVRLDELGHHEQIPKLYAYFEQEQRQYIIQEFIDGNNLARELQLQGAFDEAKAVKLLRDLVPVLEFVHGHQVIHRDVKPENLIRSGVNGKLYLVDFGAAKFAPSTSMSNLRTIISSAGFTAPEQMVGKAEFVSDLYSLGVTCVHLMTGRPPLELYDMAQDGWVWQDYVAEPVSAGLAQILQRLLERATRKRYQSAVEVRQDLEALNQGSRLGTPTGIRPTPAQAPKLVLNFPQRQGGTASKSKVAAPTWECVCTLGPYSNWVTAVATVQGVGVGTVMAAAGKDGILRVWQLSGQEHLTVTTLWSHTYTAPIMALQFTPDAQYIVGGCEDRTVRVWDVGKGKITQTLGGMFAKHSSPICAIAISPNGRLVASGSEDKTIRIWEVTSGKCLCTLTGHSSHVRTLGFTPDGFLLVSGGWDNTLVIWEAGNGRSLRTIAEPFRFGDNGFNAVVISPDSRWIASGNENRLIHLWDFNQGERLHSFPEQKTAVSALAFSPRGNILVSGNQDGLIQTWDMVLRQQRDTLKGHSKQVTSLAFTPDGQFLLSGSRDNSVRIWRQP</sequence>
<dbReference type="InterPro" id="IPR017441">
    <property type="entry name" value="Protein_kinase_ATP_BS"/>
</dbReference>
<evidence type="ECO:0000256" key="4">
    <source>
        <dbReference type="PROSITE-ProRule" id="PRU10141"/>
    </source>
</evidence>